<dbReference type="InterPro" id="IPR016169">
    <property type="entry name" value="FAD-bd_PCMH_sub2"/>
</dbReference>
<dbReference type="CDD" id="cd04590">
    <property type="entry name" value="CBS_pair_CorC_HlyC_assoc"/>
    <property type="match status" value="1"/>
</dbReference>
<feature type="region of interest" description="Disordered" evidence="5">
    <location>
        <begin position="327"/>
        <end position="355"/>
    </location>
</feature>
<comment type="similarity">
    <text evidence="1">Belongs to the UPF0053 family. Hemolysin C subfamily.</text>
</comment>
<organism evidence="6 7">
    <name type="scientific">Chelatococcus asaccharovorans</name>
    <dbReference type="NCBI Taxonomy" id="28210"/>
    <lineage>
        <taxon>Bacteria</taxon>
        <taxon>Pseudomonadati</taxon>
        <taxon>Pseudomonadota</taxon>
        <taxon>Alphaproteobacteria</taxon>
        <taxon>Hyphomicrobiales</taxon>
        <taxon>Chelatococcaceae</taxon>
        <taxon>Chelatococcus</taxon>
    </lineage>
</organism>
<evidence type="ECO:0000256" key="1">
    <source>
        <dbReference type="ARBA" id="ARBA00006446"/>
    </source>
</evidence>
<name>A0A2V3U6W2_9HYPH</name>
<dbReference type="SUPFAM" id="SSF54631">
    <property type="entry name" value="CBS-domain pair"/>
    <property type="match status" value="1"/>
</dbReference>
<dbReference type="InterPro" id="IPR036318">
    <property type="entry name" value="FAD-bd_PCMH-like_sf"/>
</dbReference>
<dbReference type="InterPro" id="IPR046342">
    <property type="entry name" value="CBS_dom_sf"/>
</dbReference>
<dbReference type="InterPro" id="IPR005170">
    <property type="entry name" value="Transptr-assoc_dom"/>
</dbReference>
<dbReference type="Gene3D" id="3.10.580.10">
    <property type="entry name" value="CBS-domain"/>
    <property type="match status" value="1"/>
</dbReference>
<gene>
    <name evidence="6" type="ORF">C7450_105250</name>
</gene>
<feature type="compositionally biased region" description="Low complexity" evidence="5">
    <location>
        <begin position="327"/>
        <end position="344"/>
    </location>
</feature>
<keyword evidence="2" id="KW-0677">Repeat</keyword>
<protein>
    <submittedName>
        <fullName evidence="6">CBS domain protein</fullName>
    </submittedName>
</protein>
<dbReference type="GO" id="GO:0005886">
    <property type="term" value="C:plasma membrane"/>
    <property type="evidence" value="ECO:0007669"/>
    <property type="project" value="TreeGrafter"/>
</dbReference>
<dbReference type="PANTHER" id="PTHR22777">
    <property type="entry name" value="HEMOLYSIN-RELATED"/>
    <property type="match status" value="1"/>
</dbReference>
<keyword evidence="3 4" id="KW-0129">CBS domain</keyword>
<sequence>MFDGAMKEAMSDDRSTGQDDGPAHREPPSERWIDRLLAGIGLRNAPSIREGLADALDATGPGGDFNAQERSLLKNVLDLREMRVDDAMVPRSEIVAIHADASLAEVLNLFRTAGHSRIPVYGETLDDPRGMVHIRDFVDYLASRTEAQAPGRAKIAMARLAIDLSAPLASAKILRPVLFVPPSMPAMDLLVKMQATRTHMALVIDEYGGTDGLVSMEDLVEMIVGDISDEHDEDDDLQIEAMEGDTFIVDARAGLEEVSSAIGIDLEAADTAEDVDTIGGLIVTLAGRVPTQGETIDGPEELAFEVLDADPRRVKRVRIYRRALAGAVAPPAEPASSAEGSLAETAKPPRSDTAA</sequence>
<reference evidence="6 7" key="1">
    <citation type="submission" date="2018-05" db="EMBL/GenBank/DDBJ databases">
        <title>Genomic Encyclopedia of Type Strains, Phase IV (KMG-IV): sequencing the most valuable type-strain genomes for metagenomic binning, comparative biology and taxonomic classification.</title>
        <authorList>
            <person name="Goeker M."/>
        </authorList>
    </citation>
    <scope>NUCLEOTIDE SEQUENCE [LARGE SCALE GENOMIC DNA]</scope>
    <source>
        <strain evidence="6 7">DSM 6462</strain>
    </source>
</reference>
<dbReference type="AlphaFoldDB" id="A0A2V3U6W2"/>
<proteinExistence type="inferred from homology"/>
<evidence type="ECO:0000256" key="3">
    <source>
        <dbReference type="ARBA" id="ARBA00023122"/>
    </source>
</evidence>
<dbReference type="InterPro" id="IPR000644">
    <property type="entry name" value="CBS_dom"/>
</dbReference>
<dbReference type="PROSITE" id="PS51371">
    <property type="entry name" value="CBS"/>
    <property type="match status" value="2"/>
</dbReference>
<dbReference type="InterPro" id="IPR044751">
    <property type="entry name" value="Ion_transp-like_CBS"/>
</dbReference>
<evidence type="ECO:0000313" key="7">
    <source>
        <dbReference type="Proteomes" id="UP000248021"/>
    </source>
</evidence>
<feature type="region of interest" description="Disordered" evidence="5">
    <location>
        <begin position="1"/>
        <end position="30"/>
    </location>
</feature>
<evidence type="ECO:0000313" key="6">
    <source>
        <dbReference type="EMBL" id="PXW58902.1"/>
    </source>
</evidence>
<dbReference type="PANTHER" id="PTHR22777:SF27">
    <property type="entry name" value="MAGNESIUM AND COBALT EFFLUX PROTEIN CORC"/>
    <property type="match status" value="1"/>
</dbReference>
<evidence type="ECO:0000256" key="5">
    <source>
        <dbReference type="SAM" id="MobiDB-lite"/>
    </source>
</evidence>
<accession>A0A2V3U6W2</accession>
<dbReference type="EMBL" id="QJJK01000005">
    <property type="protein sequence ID" value="PXW58902.1"/>
    <property type="molecule type" value="Genomic_DNA"/>
</dbReference>
<dbReference type="SMART" id="SM01091">
    <property type="entry name" value="CorC_HlyC"/>
    <property type="match status" value="1"/>
</dbReference>
<comment type="caution">
    <text evidence="6">The sequence shown here is derived from an EMBL/GenBank/DDBJ whole genome shotgun (WGS) entry which is preliminary data.</text>
</comment>
<keyword evidence="7" id="KW-1185">Reference proteome</keyword>
<dbReference type="Pfam" id="PF00571">
    <property type="entry name" value="CBS"/>
    <property type="match status" value="2"/>
</dbReference>
<dbReference type="Pfam" id="PF03471">
    <property type="entry name" value="CorC_HlyC"/>
    <property type="match status" value="1"/>
</dbReference>
<dbReference type="SUPFAM" id="SSF56176">
    <property type="entry name" value="FAD-binding/transporter-associated domain-like"/>
    <property type="match status" value="1"/>
</dbReference>
<evidence type="ECO:0000256" key="4">
    <source>
        <dbReference type="PROSITE-ProRule" id="PRU00703"/>
    </source>
</evidence>
<dbReference type="SMART" id="SM00116">
    <property type="entry name" value="CBS"/>
    <property type="match status" value="2"/>
</dbReference>
<dbReference type="GO" id="GO:0050660">
    <property type="term" value="F:flavin adenine dinucleotide binding"/>
    <property type="evidence" value="ECO:0007669"/>
    <property type="project" value="InterPro"/>
</dbReference>
<evidence type="ECO:0000256" key="2">
    <source>
        <dbReference type="ARBA" id="ARBA00022737"/>
    </source>
</evidence>
<dbReference type="FunFam" id="3.10.580.10:FF:000002">
    <property type="entry name" value="Magnesium/cobalt efflux protein CorC"/>
    <property type="match status" value="1"/>
</dbReference>
<dbReference type="Proteomes" id="UP000248021">
    <property type="component" value="Unassembled WGS sequence"/>
</dbReference>
<dbReference type="Gene3D" id="3.30.465.10">
    <property type="match status" value="1"/>
</dbReference>